<protein>
    <submittedName>
        <fullName evidence="4">Aconitase X</fullName>
    </submittedName>
</protein>
<comment type="caution">
    <text evidence="4">The sequence shown here is derived from an EMBL/GenBank/DDBJ whole genome shotgun (WGS) entry which is preliminary data.</text>
</comment>
<dbReference type="PANTHER" id="PTHR36577:SF3">
    <property type="entry name" value="DUF521 DOMAIN PROTEIN (AFU_ORTHOLOGUE AFUA_6G00490)"/>
    <property type="match status" value="1"/>
</dbReference>
<evidence type="ECO:0000313" key="5">
    <source>
        <dbReference type="Proteomes" id="UP001602119"/>
    </source>
</evidence>
<feature type="domain" description="Phosphomevalonate dehydratase large subunit-like" evidence="3">
    <location>
        <begin position="1"/>
        <end position="414"/>
    </location>
</feature>
<dbReference type="Gene3D" id="3.30.499.10">
    <property type="entry name" value="Aconitase, domain 3"/>
    <property type="match status" value="1"/>
</dbReference>
<keyword evidence="2" id="KW-0456">Lyase</keyword>
<dbReference type="InterPro" id="IPR015931">
    <property type="entry name" value="Acnase/IPM_dHydase_lsu_aba_1/3"/>
</dbReference>
<evidence type="ECO:0000259" key="3">
    <source>
        <dbReference type="Pfam" id="PF04412"/>
    </source>
</evidence>
<name>A0ABW6VEW0_MICFU</name>
<keyword evidence="5" id="KW-1185">Reference proteome</keyword>
<proteinExistence type="predicted"/>
<dbReference type="InterPro" id="IPR007506">
    <property type="entry name" value="PMDh-L-like_dom"/>
</dbReference>
<dbReference type="PANTHER" id="PTHR36577">
    <property type="entry name" value="DUF521 DOMAIN PROTEIN (AFU_ORTHOLOGUE AFUA_6G00490)"/>
    <property type="match status" value="1"/>
</dbReference>
<organism evidence="4 5">
    <name type="scientific">Microtetraspora fusca</name>
    <dbReference type="NCBI Taxonomy" id="1997"/>
    <lineage>
        <taxon>Bacteria</taxon>
        <taxon>Bacillati</taxon>
        <taxon>Actinomycetota</taxon>
        <taxon>Actinomycetes</taxon>
        <taxon>Streptosporangiales</taxon>
        <taxon>Streptosporangiaceae</taxon>
        <taxon>Microtetraspora</taxon>
    </lineage>
</organism>
<dbReference type="Proteomes" id="UP001602119">
    <property type="component" value="Unassembled WGS sequence"/>
</dbReference>
<dbReference type="Pfam" id="PF04412">
    <property type="entry name" value="AcnX"/>
    <property type="match status" value="1"/>
</dbReference>
<dbReference type="SUPFAM" id="SSF53732">
    <property type="entry name" value="Aconitase iron-sulfur domain"/>
    <property type="match status" value="1"/>
</dbReference>
<dbReference type="EMBL" id="JBIAXI010000017">
    <property type="protein sequence ID" value="MFF4776334.1"/>
    <property type="molecule type" value="Genomic_DNA"/>
</dbReference>
<dbReference type="InterPro" id="IPR036008">
    <property type="entry name" value="Aconitase_4Fe-4S_dom"/>
</dbReference>
<evidence type="ECO:0000256" key="2">
    <source>
        <dbReference type="ARBA" id="ARBA00023239"/>
    </source>
</evidence>
<keyword evidence="1" id="KW-0408">Iron</keyword>
<sequence>MRLTDEEKAMLDGAEGPAVAAAMDLLVRYGDALGAERLCETRNVAGTMTQPSPVKAKLVREGGWNKSFAVINLDCDDDIEIPPMRVPTCQLQHGFSDDALGIAPYPPNMVELQGDAESFFGGRGVNILATCTPYQVGNLPVRGEHCAWMESSAVVYCNSVLGARTNCEGTASTGAASLTGRIPCWGNHLPENRHGTHLIESRVPVDGFLDWGMFGYFVGDLVQEARPVISGDLRRPDLNDLKHFGAAAASSGGVEIYHLPGTTPEAPTLAAAFGGGRLPEPVVYGERERRQVYETLNNQGTSTDVDFVLLGCPHASLDQIARAARALEGRKLNPGTELWVMTPRALRSVADRNGYTRVIEEAGGKVLTDSCPAMSRSAPVGTRVFATDSAKQAHYLPAILGIEAWFGTLEECVDAAVTGKWRGDLRAVEGAR</sequence>
<accession>A0ABW6VEW0</accession>
<dbReference type="RefSeq" id="WP_387344663.1">
    <property type="nucleotide sequence ID" value="NZ_JBIAXI010000017.1"/>
</dbReference>
<gene>
    <name evidence="4" type="ORF">ACFY05_26075</name>
</gene>
<reference evidence="4 5" key="1">
    <citation type="submission" date="2024-10" db="EMBL/GenBank/DDBJ databases">
        <title>The Natural Products Discovery Center: Release of the First 8490 Sequenced Strains for Exploring Actinobacteria Biosynthetic Diversity.</title>
        <authorList>
            <person name="Kalkreuter E."/>
            <person name="Kautsar S.A."/>
            <person name="Yang D."/>
            <person name="Bader C.D."/>
            <person name="Teijaro C.N."/>
            <person name="Fluegel L."/>
            <person name="Davis C.M."/>
            <person name="Simpson J.R."/>
            <person name="Lauterbach L."/>
            <person name="Steele A.D."/>
            <person name="Gui C."/>
            <person name="Meng S."/>
            <person name="Li G."/>
            <person name="Viehrig K."/>
            <person name="Ye F."/>
            <person name="Su P."/>
            <person name="Kiefer A.F."/>
            <person name="Nichols A."/>
            <person name="Cepeda A.J."/>
            <person name="Yan W."/>
            <person name="Fan B."/>
            <person name="Jiang Y."/>
            <person name="Adhikari A."/>
            <person name="Zheng C.-J."/>
            <person name="Schuster L."/>
            <person name="Cowan T.M."/>
            <person name="Smanski M.J."/>
            <person name="Chevrette M.G."/>
            <person name="De Carvalho L.P.S."/>
            <person name="Shen B."/>
        </authorList>
    </citation>
    <scope>NUCLEOTIDE SEQUENCE [LARGE SCALE GENOMIC DNA]</scope>
    <source>
        <strain evidence="4 5">NPDC001281</strain>
    </source>
</reference>
<evidence type="ECO:0000313" key="4">
    <source>
        <dbReference type="EMBL" id="MFF4776334.1"/>
    </source>
</evidence>
<evidence type="ECO:0000256" key="1">
    <source>
        <dbReference type="ARBA" id="ARBA00023004"/>
    </source>
</evidence>